<dbReference type="Pfam" id="PF14520">
    <property type="entry name" value="HHH_5"/>
    <property type="match status" value="1"/>
</dbReference>
<protein>
    <recommendedName>
        <fullName evidence="6">Holliday junction branch migration complex subunit RuvA</fullName>
    </recommendedName>
</protein>
<dbReference type="eggNOG" id="COG0632">
    <property type="taxonomic scope" value="Bacteria"/>
</dbReference>
<dbReference type="InterPro" id="IPR010994">
    <property type="entry name" value="RuvA_2-like"/>
</dbReference>
<dbReference type="GO" id="GO:0005737">
    <property type="term" value="C:cytoplasm"/>
    <property type="evidence" value="ECO:0007669"/>
    <property type="project" value="UniProtKB-SubCell"/>
</dbReference>
<keyword evidence="3 6" id="KW-0238">DNA-binding</keyword>
<evidence type="ECO:0000256" key="6">
    <source>
        <dbReference type="HAMAP-Rule" id="MF_00031"/>
    </source>
</evidence>
<dbReference type="GO" id="GO:0048476">
    <property type="term" value="C:Holliday junction resolvase complex"/>
    <property type="evidence" value="ECO:0007669"/>
    <property type="project" value="UniProtKB-UniRule"/>
</dbReference>
<evidence type="ECO:0000313" key="9">
    <source>
        <dbReference type="Proteomes" id="UP000019262"/>
    </source>
</evidence>
<evidence type="ECO:0000256" key="1">
    <source>
        <dbReference type="ARBA" id="ARBA00022490"/>
    </source>
</evidence>
<evidence type="ECO:0000256" key="3">
    <source>
        <dbReference type="ARBA" id="ARBA00023125"/>
    </source>
</evidence>
<dbReference type="SUPFAM" id="SSF47781">
    <property type="entry name" value="RuvA domain 2-like"/>
    <property type="match status" value="1"/>
</dbReference>
<keyword evidence="4 6" id="KW-0233">DNA recombination</keyword>
<comment type="domain">
    <text evidence="6">Has three domains with a flexible linker between the domains II and III and assumes an 'L' shape. Domain III is highly mobile and contacts RuvB.</text>
</comment>
<dbReference type="GO" id="GO:0006281">
    <property type="term" value="P:DNA repair"/>
    <property type="evidence" value="ECO:0007669"/>
    <property type="project" value="UniProtKB-UniRule"/>
</dbReference>
<keyword evidence="8" id="KW-0067">ATP-binding</keyword>
<dbReference type="SMART" id="SM00278">
    <property type="entry name" value="HhH1"/>
    <property type="match status" value="2"/>
</dbReference>
<keyword evidence="2 6" id="KW-0227">DNA damage</keyword>
<evidence type="ECO:0000256" key="2">
    <source>
        <dbReference type="ARBA" id="ARBA00022763"/>
    </source>
</evidence>
<dbReference type="SUPFAM" id="SSF50249">
    <property type="entry name" value="Nucleic acid-binding proteins"/>
    <property type="match status" value="1"/>
</dbReference>
<dbReference type="InterPro" id="IPR013849">
    <property type="entry name" value="DNA_helicase_Holl-junc_RuvA_I"/>
</dbReference>
<dbReference type="HOGENOM" id="CLU_087936_2_0_12"/>
<comment type="caution">
    <text evidence="6">Lacks conserved residue(s) required for the propagation of feature annotation.</text>
</comment>
<comment type="subunit">
    <text evidence="6">Homotetramer. Forms an RuvA(8)-RuvB(12)-Holliday junction (HJ) complex. HJ DNA is sandwiched between 2 RuvA tetramers; dsDNA enters through RuvA and exits via RuvB. An RuvB hexamer assembles on each DNA strand where it exits the tetramer. Each RuvB hexamer is contacted by two RuvA subunits (via domain III) on 2 adjacent RuvB subunits; this complex drives branch migration. In the full resolvosome a probable DNA-RuvA(4)-RuvB(12)-RuvC(2) complex forms which resolves the HJ.</text>
</comment>
<dbReference type="Gene3D" id="2.40.50.140">
    <property type="entry name" value="Nucleic acid-binding proteins"/>
    <property type="match status" value="1"/>
</dbReference>
<accession>W5SM63</accession>
<comment type="similarity">
    <text evidence="6">Belongs to the RuvA family.</text>
</comment>
<feature type="domain" description="Helix-hairpin-helix DNA-binding motif class 1" evidence="7">
    <location>
        <begin position="110"/>
        <end position="129"/>
    </location>
</feature>
<proteinExistence type="inferred from homology"/>
<dbReference type="AlphaFoldDB" id="W5SM63"/>
<comment type="function">
    <text evidence="6">The RuvA-RuvB-RuvC complex processes Holliday junction (HJ) DNA during genetic recombination and DNA repair, while the RuvA-RuvB complex plays an important role in the rescue of blocked DNA replication forks via replication fork reversal (RFR). RuvA specifically binds to HJ cruciform DNA, conferring on it an open structure. The RuvB hexamer acts as an ATP-dependent pump, pulling dsDNA into and through the RuvAB complex. HJ branch migration allows RuvC to scan DNA until it finds its consensus sequence, where it cleaves and resolves the cruciform DNA.</text>
</comment>
<dbReference type="NCBIfam" id="TIGR00084">
    <property type="entry name" value="ruvA"/>
    <property type="match status" value="1"/>
</dbReference>
<gene>
    <name evidence="6" type="primary">ruvA</name>
    <name evidence="8" type="ORF">BAN_0112600</name>
</gene>
<dbReference type="GO" id="GO:0005524">
    <property type="term" value="F:ATP binding"/>
    <property type="evidence" value="ECO:0007669"/>
    <property type="project" value="InterPro"/>
</dbReference>
<dbReference type="GO" id="GO:0000400">
    <property type="term" value="F:four-way junction DNA binding"/>
    <property type="evidence" value="ECO:0007669"/>
    <property type="project" value="UniProtKB-UniRule"/>
</dbReference>
<dbReference type="InterPro" id="IPR012340">
    <property type="entry name" value="NA-bd_OB-fold"/>
</dbReference>
<evidence type="ECO:0000313" key="8">
    <source>
        <dbReference type="EMBL" id="AHH07987.1"/>
    </source>
</evidence>
<dbReference type="Pfam" id="PF01330">
    <property type="entry name" value="RuvA_N"/>
    <property type="match status" value="1"/>
</dbReference>
<name>W5SM63_BORAN</name>
<dbReference type="Proteomes" id="UP000019262">
    <property type="component" value="Chromosome"/>
</dbReference>
<evidence type="ECO:0000256" key="5">
    <source>
        <dbReference type="ARBA" id="ARBA00023204"/>
    </source>
</evidence>
<dbReference type="InterPro" id="IPR003583">
    <property type="entry name" value="Hlx-hairpin-Hlx_DNA-bd_motif"/>
</dbReference>
<sequence>MSFMINKIYGKIVEKRDSSIVISALPFEFEILVSSFCKAELALLEDVEILTYFHLREDEIKLFGFLDISEREIFEELISVDGIGPRAALKILSGMKYDKFRDAIEREDVELISKVKGIGSKKAGKIFLKLRGKLVKTDDLSSDMFKFKDLEQSIVNMGFDRKLVVSAIKEILLTNEFLMLKEVDQEQFLFRETLRRLSS</sequence>
<feature type="domain" description="Helix-hairpin-helix DNA-binding motif class 1" evidence="7">
    <location>
        <begin position="75"/>
        <end position="94"/>
    </location>
</feature>
<dbReference type="GO" id="GO:0009378">
    <property type="term" value="F:four-way junction helicase activity"/>
    <property type="evidence" value="ECO:0007669"/>
    <property type="project" value="InterPro"/>
</dbReference>
<keyword evidence="5 6" id="KW-0234">DNA repair</keyword>
<dbReference type="HAMAP" id="MF_00031">
    <property type="entry name" value="DNA_HJ_migration_RuvA"/>
    <property type="match status" value="1"/>
</dbReference>
<evidence type="ECO:0000259" key="7">
    <source>
        <dbReference type="SMART" id="SM00278"/>
    </source>
</evidence>
<feature type="region of interest" description="Domain III" evidence="6">
    <location>
        <begin position="146"/>
        <end position="199"/>
    </location>
</feature>
<dbReference type="GO" id="GO:0006310">
    <property type="term" value="P:DNA recombination"/>
    <property type="evidence" value="ECO:0007669"/>
    <property type="project" value="UniProtKB-UniRule"/>
</dbReference>
<dbReference type="Gene3D" id="1.10.150.20">
    <property type="entry name" value="5' to 3' exonuclease, C-terminal subdomain"/>
    <property type="match status" value="1"/>
</dbReference>
<keyword evidence="1 6" id="KW-0963">Cytoplasm</keyword>
<dbReference type="EMBL" id="CP005829">
    <property type="protein sequence ID" value="AHH07987.1"/>
    <property type="molecule type" value="Genomic_DNA"/>
</dbReference>
<keyword evidence="8" id="KW-0547">Nucleotide-binding</keyword>
<dbReference type="InterPro" id="IPR000085">
    <property type="entry name" value="RuvA"/>
</dbReference>
<keyword evidence="8" id="KW-0378">Hydrolase</keyword>
<reference evidence="8 9" key="1">
    <citation type="submission" date="2013-04" db="EMBL/GenBank/DDBJ databases">
        <title>Comparative Genomics of Relapsing Fever Spirochetes.</title>
        <authorList>
            <person name="Schwan T.G."/>
            <person name="Raffel S.J."/>
            <person name="Porcella S.F."/>
            <person name="Martens C.A."/>
            <person name="Bruno D.P."/>
            <person name="Rickefs S.M."/>
            <person name="Barbian K.B."/>
        </authorList>
    </citation>
    <scope>NUCLEOTIDE SEQUENCE [LARGE SCALE GENOMIC DNA]</scope>
    <source>
        <strain evidence="8 9">BA2</strain>
    </source>
</reference>
<dbReference type="PATRIC" id="fig|1313293.3.peg.21"/>
<evidence type="ECO:0000256" key="4">
    <source>
        <dbReference type="ARBA" id="ARBA00023172"/>
    </source>
</evidence>
<keyword evidence="8" id="KW-0347">Helicase</keyword>
<organism evidence="8 9">
    <name type="scientific">Borrelia anserina BA2</name>
    <dbReference type="NCBI Taxonomy" id="1313293"/>
    <lineage>
        <taxon>Bacteria</taxon>
        <taxon>Pseudomonadati</taxon>
        <taxon>Spirochaetota</taxon>
        <taxon>Spirochaetia</taxon>
        <taxon>Spirochaetales</taxon>
        <taxon>Borreliaceae</taxon>
        <taxon>Borrelia</taxon>
    </lineage>
</organism>
<comment type="subcellular location">
    <subcellularLocation>
        <location evidence="6">Cytoplasm</location>
    </subcellularLocation>
</comment>